<proteinExistence type="predicted"/>
<protein>
    <recommendedName>
        <fullName evidence="3">NmrA-like domain-containing protein</fullName>
    </recommendedName>
</protein>
<name>A0A074XY48_AURSE</name>
<sequence length="156" mass="17745">MVIVALAGWNSGLGRVIWDALQQSEKHKGFILTRKVPEAVDTKRFAPSAFAIPYPWGSVDVLPPLKYYFEAIETLEKSDLEWTVFLNGVFLDYHGMLQIKAHLAPNVFAIDMVNKVAAKSGDWQHPSHVHMVHGPRQVYRRGARSANLGRRESRHW</sequence>
<evidence type="ECO:0000313" key="2">
    <source>
        <dbReference type="Proteomes" id="UP000030641"/>
    </source>
</evidence>
<dbReference type="GeneID" id="25369114"/>
<organism evidence="1 2">
    <name type="scientific">Aureobasidium subglaciale (strain EXF-2481)</name>
    <name type="common">Aureobasidium pullulans var. subglaciale</name>
    <dbReference type="NCBI Taxonomy" id="1043005"/>
    <lineage>
        <taxon>Eukaryota</taxon>
        <taxon>Fungi</taxon>
        <taxon>Dikarya</taxon>
        <taxon>Ascomycota</taxon>
        <taxon>Pezizomycotina</taxon>
        <taxon>Dothideomycetes</taxon>
        <taxon>Dothideomycetidae</taxon>
        <taxon>Dothideales</taxon>
        <taxon>Saccotheciaceae</taxon>
        <taxon>Aureobasidium</taxon>
    </lineage>
</organism>
<dbReference type="EMBL" id="KL584790">
    <property type="protein sequence ID" value="KEQ90488.1"/>
    <property type="molecule type" value="Genomic_DNA"/>
</dbReference>
<reference evidence="1 2" key="1">
    <citation type="journal article" date="2014" name="BMC Genomics">
        <title>Genome sequencing of four Aureobasidium pullulans varieties: biotechnological potential, stress tolerance, and description of new species.</title>
        <authorList>
            <person name="Gostin Ar C."/>
            <person name="Ohm R.A."/>
            <person name="Kogej T."/>
            <person name="Sonjak S."/>
            <person name="Turk M."/>
            <person name="Zajc J."/>
            <person name="Zalar P."/>
            <person name="Grube M."/>
            <person name="Sun H."/>
            <person name="Han J."/>
            <person name="Sharma A."/>
            <person name="Chiniquy J."/>
            <person name="Ngan C.Y."/>
            <person name="Lipzen A."/>
            <person name="Barry K."/>
            <person name="Grigoriev I.V."/>
            <person name="Gunde-Cimerman N."/>
        </authorList>
    </citation>
    <scope>NUCLEOTIDE SEQUENCE [LARGE SCALE GENOMIC DNA]</scope>
    <source>
        <strain evidence="1 2">EXF-2481</strain>
    </source>
</reference>
<dbReference type="AlphaFoldDB" id="A0A074XY48"/>
<dbReference type="STRING" id="1043005.A0A074XY48"/>
<evidence type="ECO:0000313" key="1">
    <source>
        <dbReference type="EMBL" id="KEQ90488.1"/>
    </source>
</evidence>
<keyword evidence="2" id="KW-1185">Reference proteome</keyword>
<dbReference type="RefSeq" id="XP_013338998.1">
    <property type="nucleotide sequence ID" value="XM_013483544.1"/>
</dbReference>
<dbReference type="InParanoid" id="A0A074XY48"/>
<accession>A0A074XY48</accession>
<dbReference type="HOGENOM" id="CLU_1686220_0_0_1"/>
<dbReference type="Proteomes" id="UP000030641">
    <property type="component" value="Unassembled WGS sequence"/>
</dbReference>
<evidence type="ECO:0008006" key="3">
    <source>
        <dbReference type="Google" id="ProtNLM"/>
    </source>
</evidence>
<gene>
    <name evidence="1" type="ORF">AUEXF2481DRAFT_568342</name>
</gene>
<dbReference type="OrthoDB" id="419598at2759"/>